<feature type="signal peptide" evidence="1">
    <location>
        <begin position="1"/>
        <end position="29"/>
    </location>
</feature>
<evidence type="ECO:0000313" key="3">
    <source>
        <dbReference type="Proteomes" id="UP000005089"/>
    </source>
</evidence>
<keyword evidence="3" id="KW-1185">Reference proteome</keyword>
<protein>
    <recommendedName>
        <fullName evidence="4">Lipoprotein</fullName>
    </recommendedName>
</protein>
<name>C3X9E9_OXAFO</name>
<feature type="chain" id="PRO_5002934204" description="Lipoprotein" evidence="1">
    <location>
        <begin position="30"/>
        <end position="137"/>
    </location>
</feature>
<dbReference type="PROSITE" id="PS51257">
    <property type="entry name" value="PROKAR_LIPOPROTEIN"/>
    <property type="match status" value="1"/>
</dbReference>
<dbReference type="AlphaFoldDB" id="C3X9E9"/>
<proteinExistence type="predicted"/>
<dbReference type="EMBL" id="GG658170">
    <property type="protein sequence ID" value="EEO29825.1"/>
    <property type="molecule type" value="Genomic_DNA"/>
</dbReference>
<reference evidence="2 3" key="1">
    <citation type="submission" date="2009-02" db="EMBL/GenBank/DDBJ databases">
        <title>The Genome Sequence of Oxalobacter formigenes OXCC13.</title>
        <authorList>
            <consortium name="The Broad Institute Genome Sequencing Platform"/>
            <person name="Ward D."/>
            <person name="Young S.K."/>
            <person name="Kodira C.D."/>
            <person name="Zeng Q."/>
            <person name="Koehrsen M."/>
            <person name="Alvarado L."/>
            <person name="Berlin A."/>
            <person name="Borenstein D."/>
            <person name="Chen Z."/>
            <person name="Engels R."/>
            <person name="Freedman E."/>
            <person name="Gellesch M."/>
            <person name="Goldberg J."/>
            <person name="Griggs A."/>
            <person name="Gujja S."/>
            <person name="Heiman D."/>
            <person name="Hepburn T."/>
            <person name="Howarth C."/>
            <person name="Jen D."/>
            <person name="Larson L."/>
            <person name="Lewis B."/>
            <person name="Mehta T."/>
            <person name="Park D."/>
            <person name="Pearson M."/>
            <person name="Roberts A."/>
            <person name="Saif S."/>
            <person name="Shea T."/>
            <person name="Shenoy N."/>
            <person name="Sisk P."/>
            <person name="Stolte C."/>
            <person name="Sykes S."/>
            <person name="Walk T."/>
            <person name="White J."/>
            <person name="Yandava C."/>
            <person name="Allison M.J."/>
            <person name="Lander E."/>
            <person name="Nusbaum C."/>
            <person name="Galagan J."/>
            <person name="Birren B."/>
        </authorList>
    </citation>
    <scope>NUCLEOTIDE SEQUENCE [LARGE SCALE GENOMIC DNA]</scope>
    <source>
        <strain evidence="2 3">OXCC13</strain>
    </source>
</reference>
<dbReference type="Proteomes" id="UP000005089">
    <property type="component" value="Unassembled WGS sequence"/>
</dbReference>
<sequence>MIRFKTLWNREIMKKIALLCAACVLVLTACQSTGNSPDITAKPDSHNARIALDVEGRYEVGKPVTGTDIREVWIKSGNRYAVTLANGINVSGMYTWDISGSRIVLDIRGDRSPFFVGENFLKYEGSGKQKDWTFQKM</sequence>
<organism evidence="2 3">
    <name type="scientific">Oxalobacter formigenes OXCC13</name>
    <dbReference type="NCBI Taxonomy" id="556269"/>
    <lineage>
        <taxon>Bacteria</taxon>
        <taxon>Pseudomonadati</taxon>
        <taxon>Pseudomonadota</taxon>
        <taxon>Betaproteobacteria</taxon>
        <taxon>Burkholderiales</taxon>
        <taxon>Oxalobacteraceae</taxon>
        <taxon>Oxalobacter</taxon>
    </lineage>
</organism>
<evidence type="ECO:0008006" key="4">
    <source>
        <dbReference type="Google" id="ProtNLM"/>
    </source>
</evidence>
<accession>C3X9E9</accession>
<evidence type="ECO:0000256" key="1">
    <source>
        <dbReference type="SAM" id="SignalP"/>
    </source>
</evidence>
<gene>
    <name evidence="2" type="ORF">OFBG_00853</name>
</gene>
<dbReference type="HOGENOM" id="CLU_1863182_0_0_4"/>
<evidence type="ECO:0000313" key="2">
    <source>
        <dbReference type="EMBL" id="EEO29825.1"/>
    </source>
</evidence>
<keyword evidence="1" id="KW-0732">Signal</keyword>